<reference evidence="1 2" key="1">
    <citation type="journal article" date="2015" name="Stand. Genomic Sci.">
        <title>Genomic Encyclopedia of Bacterial and Archaeal Type Strains, Phase III: the genomes of soil and plant-associated and newly described type strains.</title>
        <authorList>
            <person name="Whitman W.B."/>
            <person name="Woyke T."/>
            <person name="Klenk H.P."/>
            <person name="Zhou Y."/>
            <person name="Lilburn T.G."/>
            <person name="Beck B.J."/>
            <person name="De Vos P."/>
            <person name="Vandamme P."/>
            <person name="Eisen J.A."/>
            <person name="Garrity G."/>
            <person name="Hugenholtz P."/>
            <person name="Kyrpides N.C."/>
        </authorList>
    </citation>
    <scope>NUCLEOTIDE SEQUENCE [LARGE SCALE GENOMIC DNA]</scope>
    <source>
        <strain evidence="1 2">CGMCC 1.2546</strain>
    </source>
</reference>
<accession>A0A562MZQ6</accession>
<organism evidence="1 2">
    <name type="scientific">Mesorhizobium tianshanense</name>
    <dbReference type="NCBI Taxonomy" id="39844"/>
    <lineage>
        <taxon>Bacteria</taxon>
        <taxon>Pseudomonadati</taxon>
        <taxon>Pseudomonadota</taxon>
        <taxon>Alphaproteobacteria</taxon>
        <taxon>Hyphomicrobiales</taxon>
        <taxon>Phyllobacteriaceae</taxon>
        <taxon>Mesorhizobium</taxon>
    </lineage>
</organism>
<evidence type="ECO:0000313" key="1">
    <source>
        <dbReference type="EMBL" id="TWI25363.1"/>
    </source>
</evidence>
<dbReference type="EMBL" id="VLKT01000051">
    <property type="protein sequence ID" value="TWI25363.1"/>
    <property type="molecule type" value="Genomic_DNA"/>
</dbReference>
<protein>
    <submittedName>
        <fullName evidence="1">Uncharacterized protein</fullName>
    </submittedName>
</protein>
<name>A0A562MZQ6_9HYPH</name>
<keyword evidence="2" id="KW-1185">Reference proteome</keyword>
<proteinExistence type="predicted"/>
<sequence>MRGHHRRLLKDRHGEITYPISTDDLTVLIERDWVQSVRFRQILSLLHSSYSGYSLG</sequence>
<gene>
    <name evidence="1" type="ORF">IQ26_06096</name>
</gene>
<evidence type="ECO:0000313" key="2">
    <source>
        <dbReference type="Proteomes" id="UP000317122"/>
    </source>
</evidence>
<dbReference type="AlphaFoldDB" id="A0A562MZQ6"/>
<comment type="caution">
    <text evidence="1">The sequence shown here is derived from an EMBL/GenBank/DDBJ whole genome shotgun (WGS) entry which is preliminary data.</text>
</comment>
<dbReference type="Proteomes" id="UP000317122">
    <property type="component" value="Unassembled WGS sequence"/>
</dbReference>